<organism evidence="1 2">
    <name type="scientific">Rhodobium gokarnense</name>
    <dbReference type="NCBI Taxonomy" id="364296"/>
    <lineage>
        <taxon>Bacteria</taxon>
        <taxon>Pseudomonadati</taxon>
        <taxon>Pseudomonadota</taxon>
        <taxon>Alphaproteobacteria</taxon>
        <taxon>Hyphomicrobiales</taxon>
        <taxon>Rhodobiaceae</taxon>
        <taxon>Rhodobium</taxon>
    </lineage>
</organism>
<sequence length="78" mass="8243">MSTELTATVSETETEREIAAIARMIAFARQSAHAQALDLVTYCLDTALAAALEELDKSAANAAEAQVHVEALCGEVVH</sequence>
<evidence type="ECO:0000313" key="2">
    <source>
        <dbReference type="Proteomes" id="UP001209755"/>
    </source>
</evidence>
<dbReference type="EMBL" id="JAOQNS010000004">
    <property type="protein sequence ID" value="MCW2307376.1"/>
    <property type="molecule type" value="Genomic_DNA"/>
</dbReference>
<dbReference type="Proteomes" id="UP001209755">
    <property type="component" value="Unassembled WGS sequence"/>
</dbReference>
<dbReference type="RefSeq" id="WP_264601033.1">
    <property type="nucleotide sequence ID" value="NZ_JAOQNS010000004.1"/>
</dbReference>
<keyword evidence="2" id="KW-1185">Reference proteome</keyword>
<reference evidence="2" key="1">
    <citation type="submission" date="2023-07" db="EMBL/GenBank/DDBJ databases">
        <title>Genome sequencing of Purple Non-Sulfur Bacteria from various extreme environments.</title>
        <authorList>
            <person name="Mayer M."/>
        </authorList>
    </citation>
    <scope>NUCLEOTIDE SEQUENCE [LARGE SCALE GENOMIC DNA]</scope>
    <source>
        <strain evidence="2">DSM 17935</strain>
    </source>
</reference>
<accession>A0ABT3HAF4</accession>
<evidence type="ECO:0000313" key="1">
    <source>
        <dbReference type="EMBL" id="MCW2307376.1"/>
    </source>
</evidence>
<comment type="caution">
    <text evidence="1">The sequence shown here is derived from an EMBL/GenBank/DDBJ whole genome shotgun (WGS) entry which is preliminary data.</text>
</comment>
<protein>
    <submittedName>
        <fullName evidence="1">Uncharacterized protein</fullName>
    </submittedName>
</protein>
<proteinExistence type="predicted"/>
<name>A0ABT3HAF4_9HYPH</name>
<gene>
    <name evidence="1" type="ORF">M2319_001707</name>
</gene>